<name>A0A8C5TCG4_9PASS</name>
<evidence type="ECO:0000256" key="5">
    <source>
        <dbReference type="ARBA" id="ARBA00022729"/>
    </source>
</evidence>
<evidence type="ECO:0000259" key="14">
    <source>
        <dbReference type="SMART" id="SM00429"/>
    </source>
</evidence>
<keyword evidence="16" id="KW-1185">Reference proteome</keyword>
<dbReference type="InterPro" id="IPR014756">
    <property type="entry name" value="Ig_E-set"/>
</dbReference>
<evidence type="ECO:0000259" key="13">
    <source>
        <dbReference type="SMART" id="SM00423"/>
    </source>
</evidence>
<dbReference type="FunFam" id="3.10.20.90:FF:000018">
    <property type="entry name" value="Plexin A2"/>
    <property type="match status" value="1"/>
</dbReference>
<dbReference type="Ensembl" id="ENSMCST00000005092.1">
    <property type="protein sequence ID" value="ENSMCSP00000004980.1"/>
    <property type="gene ID" value="ENSMCSG00000003309.1"/>
</dbReference>
<comment type="subcellular location">
    <subcellularLocation>
        <location evidence="1">Cell membrane</location>
        <topology evidence="1">Single-pass type I membrane protein</topology>
    </subcellularLocation>
</comment>
<dbReference type="Pfam" id="PF01437">
    <property type="entry name" value="PSI"/>
    <property type="match status" value="2"/>
</dbReference>
<dbReference type="Pfam" id="PF24479">
    <property type="entry name" value="PSI_PlexinA-B"/>
    <property type="match status" value="1"/>
</dbReference>
<dbReference type="InterPro" id="IPR002909">
    <property type="entry name" value="IPT_dom"/>
</dbReference>
<feature type="transmembrane region" description="Helical" evidence="12">
    <location>
        <begin position="752"/>
        <end position="774"/>
    </location>
</feature>
<keyword evidence="5" id="KW-0732">Signal</keyword>
<feature type="coiled-coil region" evidence="11">
    <location>
        <begin position="778"/>
        <end position="805"/>
    </location>
</feature>
<dbReference type="FunFam" id="2.60.40.10:FF:000339">
    <property type="entry name" value="Plexin A2"/>
    <property type="match status" value="1"/>
</dbReference>
<keyword evidence="10" id="KW-0325">Glycoprotein</keyword>
<dbReference type="SMART" id="SM00423">
    <property type="entry name" value="PSI"/>
    <property type="match status" value="3"/>
</dbReference>
<keyword evidence="11" id="KW-0175">Coiled coil</keyword>
<dbReference type="InterPro" id="IPR046800">
    <property type="entry name" value="Plexin_RBD"/>
</dbReference>
<dbReference type="FunFam" id="2.60.40.10:FF:000071">
    <property type="entry name" value="Plexin A2"/>
    <property type="match status" value="1"/>
</dbReference>
<keyword evidence="7 12" id="KW-1133">Transmembrane helix</keyword>
<evidence type="ECO:0000256" key="11">
    <source>
        <dbReference type="SAM" id="Coils"/>
    </source>
</evidence>
<dbReference type="SMART" id="SM00429">
    <property type="entry name" value="IPT"/>
    <property type="match status" value="4"/>
</dbReference>
<dbReference type="InterPro" id="IPR013783">
    <property type="entry name" value="Ig-like_fold"/>
</dbReference>
<keyword evidence="6" id="KW-0677">Repeat</keyword>
<feature type="domain" description="PSI" evidence="13">
    <location>
        <begin position="42"/>
        <end position="92"/>
    </location>
</feature>
<dbReference type="FunFam" id="1.10.506.10:FF:000006">
    <property type="entry name" value="Plexin A1"/>
    <property type="match status" value="1"/>
</dbReference>
<reference evidence="15" key="1">
    <citation type="submission" date="2025-08" db="UniProtKB">
        <authorList>
            <consortium name="Ensembl"/>
        </authorList>
    </citation>
    <scope>IDENTIFICATION</scope>
</reference>
<dbReference type="GO" id="GO:0017154">
    <property type="term" value="F:semaphorin receptor activity"/>
    <property type="evidence" value="ECO:0007669"/>
    <property type="project" value="InterPro"/>
</dbReference>
<dbReference type="Gene3D" id="2.60.40.10">
    <property type="entry name" value="Immunoglobulins"/>
    <property type="match status" value="3"/>
</dbReference>
<dbReference type="GO" id="GO:0030334">
    <property type="term" value="P:regulation of cell migration"/>
    <property type="evidence" value="ECO:0007669"/>
    <property type="project" value="TreeGrafter"/>
</dbReference>
<proteinExistence type="predicted"/>
<dbReference type="SUPFAM" id="SSF81296">
    <property type="entry name" value="E set domains"/>
    <property type="match status" value="4"/>
</dbReference>
<feature type="domain" description="PSI" evidence="13">
    <location>
        <begin position="316"/>
        <end position="369"/>
    </location>
</feature>
<protein>
    <recommendedName>
        <fullName evidence="17">Plexin A4</fullName>
    </recommendedName>
</protein>
<evidence type="ECO:0000256" key="4">
    <source>
        <dbReference type="ARBA" id="ARBA00022692"/>
    </source>
</evidence>
<feature type="domain" description="PSI" evidence="13">
    <location>
        <begin position="168"/>
        <end position="215"/>
    </location>
</feature>
<dbReference type="InterPro" id="IPR008936">
    <property type="entry name" value="Rho_GTPase_activation_prot"/>
</dbReference>
<dbReference type="InterPro" id="IPR016201">
    <property type="entry name" value="PSI"/>
</dbReference>
<dbReference type="SUPFAM" id="SSF48350">
    <property type="entry name" value="GTPase activation domain, GAP"/>
    <property type="match status" value="1"/>
</dbReference>
<keyword evidence="2" id="KW-1003">Cell membrane</keyword>
<sequence>TKNTLEYEIVQVVDSGPILRDMAFSVDHEHLYIMSEKVPVESCSQYETCSECLGSGDPHCGWCVLHNTCTRKERCERSSEPRRFASEMKQCVRLTVHPNNISVSQYNVLVRNTYPSLCCGPAGLNWANKAVTHCCVCLSPGDHHIVQLQLKSKETGMTFASTSFVFYNCSVHNSCLSCVESPYRCHWCKYRHVCTHDPSSCSFQEGRVKVPEDCPQLLQAEKILVPVEVIKPITLKAKNLPQPQSGQRGYECILNIQGSEQRVPALRFNSSSVQCQNTSYSYEGMEINSLPVELTVVWNGNFNIDNPAQNKVHLYKCGAMRDSCGLCLKADPDFECGWCQGQNQCTLRQHCPAQDSQWLELSSTKGKCTNPKITDINPVTGPREGGTRVTIRGENLGLEFRDIASHVKVAGVECKPLVEGYIPAEQIVCEMGEAKPSQHAGFVEICVAECKPEFMARSSQLYYFMTLTLSDLKPKRGPVSGGTQVTITGNNLNAGSNVIVTFGRQPCLFYRRSTKHIVCNTTASYEGFEKVKVSVRVDKAKIHQELHYEYVEDPTILRIEPEWSIFSGNTPIAVWGTHLDLIQNPQIRAKHGGKEHVNNCEVQNSTEMTCQAPALAVDPNHQSELAERPEEFGFILDNVQSLLILNKTNFTYYPNPIFEVFNPSGILELKPGSPIILKGKNLIPPVAGGNAKLNYTVLVGEKPCAVTVSDVQLLCESPNLIGRHKVMARVGGMEFSPGMVYISPDSPLSLPAIVSIAVAGGLLIIFIVAVLIAYKRKSRESDLTLKRLQMQMDNLESRVALECKEAFAELQTDIHELTSDLDGAGIPFLDYRTYTMRVLFPGIEDHPVLRDLEERVEKGLKLFAQLINNKVFLLSFIRTLESQRSFSMRDRGNVASLIMTVLQSKLEYATDVLKQLLADLIDKNLESKNHPKLLLRRTESVAEKMLTNWFTFLLYKFLKECAGEPLFSLFCAIKQQMEKGPIDSITGEARYSLSEDKLIRQQIDYKTLVLSCVNPDNVNSPEIPVKILNCDTITQVKEKILDAIFKNVPCSHRPKAADMDLEWRQASGARMILQDEDITTKIENDWKRLNTLAHYQVPDGSVVALVSKQVTAYNAVNNSTVSRTSASKYENMIRYTGSPDSLRSRTPMITPDLESGVKMWHLVKNHEHGDQKEGDRGSKMVSEIYLTRLLATKGTLQKFVDDLFETIFSTAHRGSALPLAIKYMFDFLDEQADKHNIHDPHVRHTWKSNCLPLRFWVNMIKNPQFVFDIHKNSITDACLSVVAQTFMDSCSTSEHRLGKDSPSNKLLYAKDIPSYKNWVESPHTAQIPKDLQLSPN</sequence>
<dbReference type="InterPro" id="IPR013548">
    <property type="entry name" value="Plexin_cytoplasmic_RasGAP_dom"/>
</dbReference>
<keyword evidence="3" id="KW-0597">Phosphoprotein</keyword>
<dbReference type="Pfam" id="PF20170">
    <property type="entry name" value="Plexin_RBD"/>
    <property type="match status" value="1"/>
</dbReference>
<keyword evidence="4 12" id="KW-0812">Transmembrane</keyword>
<dbReference type="FunFam" id="2.60.40.10:FF:001973">
    <property type="entry name" value="Plexin A4, B"/>
    <property type="match status" value="1"/>
</dbReference>
<evidence type="ECO:0000256" key="9">
    <source>
        <dbReference type="ARBA" id="ARBA00023157"/>
    </source>
</evidence>
<dbReference type="Pfam" id="PF01833">
    <property type="entry name" value="TIG"/>
    <property type="match status" value="4"/>
</dbReference>
<dbReference type="SUPFAM" id="SSF103575">
    <property type="entry name" value="Plexin repeat"/>
    <property type="match status" value="2"/>
</dbReference>
<dbReference type="GO" id="GO:0005886">
    <property type="term" value="C:plasma membrane"/>
    <property type="evidence" value="ECO:0007669"/>
    <property type="project" value="UniProtKB-SubCell"/>
</dbReference>
<dbReference type="PANTHER" id="PTHR22625">
    <property type="entry name" value="PLEXIN"/>
    <property type="match status" value="1"/>
</dbReference>
<accession>A0A8C5TCG4</accession>
<dbReference type="FunFam" id="2.60.40.10:FF:000131">
    <property type="entry name" value="Plexin A2"/>
    <property type="match status" value="1"/>
</dbReference>
<dbReference type="Gene3D" id="1.10.506.10">
    <property type="entry name" value="GTPase Activation - p120gap, domain 1"/>
    <property type="match status" value="1"/>
</dbReference>
<dbReference type="Gene3D" id="3.30.1680.10">
    <property type="entry name" value="ligand-binding face of the semaphorins, domain 2"/>
    <property type="match status" value="1"/>
</dbReference>
<dbReference type="Proteomes" id="UP000694560">
    <property type="component" value="Unplaced"/>
</dbReference>
<dbReference type="CDD" id="cd01180">
    <property type="entry name" value="IPT_plexin_repeat1"/>
    <property type="match status" value="1"/>
</dbReference>
<dbReference type="PANTHER" id="PTHR22625:SF34">
    <property type="entry name" value="PLEXIN-A4"/>
    <property type="match status" value="1"/>
</dbReference>
<dbReference type="CDD" id="cd01179">
    <property type="entry name" value="IPT_plexin_repeat2"/>
    <property type="match status" value="1"/>
</dbReference>
<dbReference type="Pfam" id="PF18020">
    <property type="entry name" value="TIG_2"/>
    <property type="match status" value="1"/>
</dbReference>
<dbReference type="InterPro" id="IPR031148">
    <property type="entry name" value="Plexin"/>
</dbReference>
<evidence type="ECO:0000313" key="16">
    <source>
        <dbReference type="Proteomes" id="UP000694560"/>
    </source>
</evidence>
<dbReference type="Gene3D" id="3.10.20.90">
    <property type="entry name" value="Phosphatidylinositol 3-kinase Catalytic Subunit, Chain A, domain 1"/>
    <property type="match status" value="1"/>
</dbReference>
<dbReference type="CDD" id="cd00603">
    <property type="entry name" value="IPT_PCSR"/>
    <property type="match status" value="1"/>
</dbReference>
<evidence type="ECO:0000256" key="3">
    <source>
        <dbReference type="ARBA" id="ARBA00022553"/>
    </source>
</evidence>
<dbReference type="InterPro" id="IPR041362">
    <property type="entry name" value="TIG2_plexin"/>
</dbReference>
<dbReference type="Pfam" id="PF08337">
    <property type="entry name" value="Plexin_cytopl"/>
    <property type="match status" value="1"/>
</dbReference>
<feature type="domain" description="IPT/TIG" evidence="14">
    <location>
        <begin position="466"/>
        <end position="551"/>
    </location>
</feature>
<evidence type="ECO:0000256" key="1">
    <source>
        <dbReference type="ARBA" id="ARBA00004251"/>
    </source>
</evidence>
<dbReference type="FunFam" id="2.60.40.10:FF:000123">
    <property type="entry name" value="Plexin A1"/>
    <property type="match status" value="1"/>
</dbReference>
<evidence type="ECO:0000256" key="7">
    <source>
        <dbReference type="ARBA" id="ARBA00022989"/>
    </source>
</evidence>
<dbReference type="FunFam" id="3.30.1680.10:FF:000032">
    <property type="entry name" value="Plexin A2"/>
    <property type="match status" value="1"/>
</dbReference>
<dbReference type="InterPro" id="IPR002165">
    <property type="entry name" value="Plexin_repeat"/>
</dbReference>
<dbReference type="CDD" id="cd12790">
    <property type="entry name" value="RasGAP_plexin_A"/>
    <property type="match status" value="1"/>
</dbReference>
<dbReference type="GO" id="GO:0002116">
    <property type="term" value="C:semaphorin receptor complex"/>
    <property type="evidence" value="ECO:0007669"/>
    <property type="project" value="TreeGrafter"/>
</dbReference>
<evidence type="ECO:0000256" key="6">
    <source>
        <dbReference type="ARBA" id="ARBA00022737"/>
    </source>
</evidence>
<reference evidence="15" key="2">
    <citation type="submission" date="2025-09" db="UniProtKB">
        <authorList>
            <consortium name="Ensembl"/>
        </authorList>
    </citation>
    <scope>IDENTIFICATION</scope>
</reference>
<keyword evidence="9" id="KW-1015">Disulfide bond</keyword>
<dbReference type="CDD" id="cd01181">
    <property type="entry name" value="IPT_plexin_repeat3"/>
    <property type="match status" value="1"/>
</dbReference>
<evidence type="ECO:0000256" key="12">
    <source>
        <dbReference type="SAM" id="Phobius"/>
    </source>
</evidence>
<evidence type="ECO:0008006" key="17">
    <source>
        <dbReference type="Google" id="ProtNLM"/>
    </source>
</evidence>
<feature type="domain" description="IPT/TIG" evidence="14">
    <location>
        <begin position="655"/>
        <end position="751"/>
    </location>
</feature>
<evidence type="ECO:0000256" key="2">
    <source>
        <dbReference type="ARBA" id="ARBA00022475"/>
    </source>
</evidence>
<evidence type="ECO:0000313" key="15">
    <source>
        <dbReference type="Ensembl" id="ENSMCSP00000004980.1"/>
    </source>
</evidence>
<evidence type="ECO:0000256" key="10">
    <source>
        <dbReference type="ARBA" id="ARBA00023180"/>
    </source>
</evidence>
<evidence type="ECO:0000256" key="8">
    <source>
        <dbReference type="ARBA" id="ARBA00023136"/>
    </source>
</evidence>
<keyword evidence="8 12" id="KW-0472">Membrane</keyword>
<feature type="domain" description="IPT/TIG" evidence="14">
    <location>
        <begin position="553"/>
        <end position="653"/>
    </location>
</feature>
<organism evidence="15 16">
    <name type="scientific">Malurus cyaneus samueli</name>
    <dbReference type="NCBI Taxonomy" id="2593467"/>
    <lineage>
        <taxon>Eukaryota</taxon>
        <taxon>Metazoa</taxon>
        <taxon>Chordata</taxon>
        <taxon>Craniata</taxon>
        <taxon>Vertebrata</taxon>
        <taxon>Euteleostomi</taxon>
        <taxon>Archelosauria</taxon>
        <taxon>Archosauria</taxon>
        <taxon>Dinosauria</taxon>
        <taxon>Saurischia</taxon>
        <taxon>Theropoda</taxon>
        <taxon>Coelurosauria</taxon>
        <taxon>Aves</taxon>
        <taxon>Neognathae</taxon>
        <taxon>Neoaves</taxon>
        <taxon>Telluraves</taxon>
        <taxon>Australaves</taxon>
        <taxon>Passeriformes</taxon>
        <taxon>Meliphagoidea</taxon>
        <taxon>Maluridae</taxon>
        <taxon>Malurus</taxon>
    </lineage>
</organism>
<feature type="domain" description="IPT/TIG" evidence="14">
    <location>
        <begin position="370"/>
        <end position="464"/>
    </location>
</feature>